<dbReference type="GO" id="GO:0005634">
    <property type="term" value="C:nucleus"/>
    <property type="evidence" value="ECO:0007669"/>
    <property type="project" value="UniProtKB-SubCell"/>
</dbReference>
<evidence type="ECO:0000256" key="5">
    <source>
        <dbReference type="ARBA" id="ARBA00023242"/>
    </source>
</evidence>
<dbReference type="InterPro" id="IPR003657">
    <property type="entry name" value="WRKY_dom"/>
</dbReference>
<sequence length="208" mass="24221">MSLENKKLREMLTLVWDNNNFLQNHVKKLMQDHDLLTSNSVKRKLSECDECNTSGSKEYCDHQGSSKRPNNGITRVYRRTDPSDKSMVVKDGYQWRKYGQKVTRDNPSPRAYYKCSFAPSCPAKKKVQRSVDDASILVVIYEGEHNHESTENEHEDHTTNERSNTPMDAEIYDEMLVEKMAKSLRKNPDFIEELADAIFSKVFEYDIK</sequence>
<proteinExistence type="predicted"/>
<dbReference type="Pfam" id="PF03106">
    <property type="entry name" value="WRKY"/>
    <property type="match status" value="1"/>
</dbReference>
<gene>
    <name evidence="8" type="ORF">E3N88_27158</name>
</gene>
<evidence type="ECO:0000259" key="7">
    <source>
        <dbReference type="PROSITE" id="PS50811"/>
    </source>
</evidence>
<organism evidence="8 9">
    <name type="scientific">Mikania micrantha</name>
    <name type="common">bitter vine</name>
    <dbReference type="NCBI Taxonomy" id="192012"/>
    <lineage>
        <taxon>Eukaryota</taxon>
        <taxon>Viridiplantae</taxon>
        <taxon>Streptophyta</taxon>
        <taxon>Embryophyta</taxon>
        <taxon>Tracheophyta</taxon>
        <taxon>Spermatophyta</taxon>
        <taxon>Magnoliopsida</taxon>
        <taxon>eudicotyledons</taxon>
        <taxon>Gunneridae</taxon>
        <taxon>Pentapetalae</taxon>
        <taxon>asterids</taxon>
        <taxon>campanulids</taxon>
        <taxon>Asterales</taxon>
        <taxon>Asteraceae</taxon>
        <taxon>Asteroideae</taxon>
        <taxon>Heliantheae alliance</taxon>
        <taxon>Eupatorieae</taxon>
        <taxon>Mikania</taxon>
    </lineage>
</organism>
<evidence type="ECO:0000256" key="3">
    <source>
        <dbReference type="ARBA" id="ARBA00023125"/>
    </source>
</evidence>
<dbReference type="EMBL" id="SZYD01000014">
    <property type="protein sequence ID" value="KAD4178567.1"/>
    <property type="molecule type" value="Genomic_DNA"/>
</dbReference>
<feature type="region of interest" description="Disordered" evidence="6">
    <location>
        <begin position="144"/>
        <end position="167"/>
    </location>
</feature>
<dbReference type="PROSITE" id="PS50811">
    <property type="entry name" value="WRKY"/>
    <property type="match status" value="1"/>
</dbReference>
<keyword evidence="9" id="KW-1185">Reference proteome</keyword>
<evidence type="ECO:0000313" key="8">
    <source>
        <dbReference type="EMBL" id="KAD4178567.1"/>
    </source>
</evidence>
<reference evidence="8 9" key="1">
    <citation type="submission" date="2019-05" db="EMBL/GenBank/DDBJ databases">
        <title>Mikania micrantha, genome provides insights into the molecular mechanism of rapid growth.</title>
        <authorList>
            <person name="Liu B."/>
        </authorList>
    </citation>
    <scope>NUCLEOTIDE SEQUENCE [LARGE SCALE GENOMIC DNA]</scope>
    <source>
        <strain evidence="8">NLD-2019</strain>
        <tissue evidence="8">Leaf</tissue>
    </source>
</reference>
<comment type="subcellular location">
    <subcellularLocation>
        <location evidence="1">Nucleus</location>
    </subcellularLocation>
</comment>
<comment type="caution">
    <text evidence="8">The sequence shown here is derived from an EMBL/GenBank/DDBJ whole genome shotgun (WGS) entry which is preliminary data.</text>
</comment>
<protein>
    <recommendedName>
        <fullName evidence="7">WRKY domain-containing protein</fullName>
    </recommendedName>
</protein>
<dbReference type="GO" id="GO:0003700">
    <property type="term" value="F:DNA-binding transcription factor activity"/>
    <property type="evidence" value="ECO:0007669"/>
    <property type="project" value="InterPro"/>
</dbReference>
<dbReference type="Gene3D" id="2.20.25.80">
    <property type="entry name" value="WRKY domain"/>
    <property type="match status" value="1"/>
</dbReference>
<keyword evidence="2" id="KW-0805">Transcription regulation</keyword>
<dbReference type="InterPro" id="IPR036576">
    <property type="entry name" value="WRKY_dom_sf"/>
</dbReference>
<dbReference type="InterPro" id="IPR044810">
    <property type="entry name" value="WRKY_plant"/>
</dbReference>
<accession>A0A5N6MWX2</accession>
<keyword evidence="4" id="KW-0804">Transcription</keyword>
<name>A0A5N6MWX2_9ASTR</name>
<evidence type="ECO:0000256" key="1">
    <source>
        <dbReference type="ARBA" id="ARBA00004123"/>
    </source>
</evidence>
<dbReference type="SUPFAM" id="SSF118290">
    <property type="entry name" value="WRKY DNA-binding domain"/>
    <property type="match status" value="1"/>
</dbReference>
<dbReference type="Proteomes" id="UP000326396">
    <property type="component" value="Linkage Group LG4"/>
</dbReference>
<keyword evidence="3" id="KW-0238">DNA-binding</keyword>
<feature type="compositionally biased region" description="Basic and acidic residues" evidence="6">
    <location>
        <begin position="144"/>
        <end position="160"/>
    </location>
</feature>
<dbReference type="GO" id="GO:0043565">
    <property type="term" value="F:sequence-specific DNA binding"/>
    <property type="evidence" value="ECO:0007669"/>
    <property type="project" value="InterPro"/>
</dbReference>
<feature type="domain" description="WRKY" evidence="7">
    <location>
        <begin position="84"/>
        <end position="150"/>
    </location>
</feature>
<dbReference type="PANTHER" id="PTHR31429:SF105">
    <property type="entry name" value="WRKY DOMAIN-CONTAINING PROTEIN"/>
    <property type="match status" value="1"/>
</dbReference>
<dbReference type="OrthoDB" id="1879341at2759"/>
<evidence type="ECO:0000256" key="6">
    <source>
        <dbReference type="SAM" id="MobiDB-lite"/>
    </source>
</evidence>
<keyword evidence="5" id="KW-0539">Nucleus</keyword>
<evidence type="ECO:0000313" key="9">
    <source>
        <dbReference type="Proteomes" id="UP000326396"/>
    </source>
</evidence>
<evidence type="ECO:0000256" key="2">
    <source>
        <dbReference type="ARBA" id="ARBA00023015"/>
    </source>
</evidence>
<dbReference type="AlphaFoldDB" id="A0A5N6MWX2"/>
<evidence type="ECO:0000256" key="4">
    <source>
        <dbReference type="ARBA" id="ARBA00023163"/>
    </source>
</evidence>
<dbReference type="PANTHER" id="PTHR31429">
    <property type="entry name" value="WRKY TRANSCRIPTION FACTOR 36-RELATED"/>
    <property type="match status" value="1"/>
</dbReference>
<dbReference type="SMART" id="SM00774">
    <property type="entry name" value="WRKY"/>
    <property type="match status" value="1"/>
</dbReference>